<organism evidence="1 2">
    <name type="scientific">Bacteroides caccae</name>
    <dbReference type="NCBI Taxonomy" id="47678"/>
    <lineage>
        <taxon>Bacteria</taxon>
        <taxon>Pseudomonadati</taxon>
        <taxon>Bacteroidota</taxon>
        <taxon>Bacteroidia</taxon>
        <taxon>Bacteroidales</taxon>
        <taxon>Bacteroidaceae</taxon>
        <taxon>Bacteroides</taxon>
    </lineage>
</organism>
<dbReference type="EMBL" id="QSCS01000010">
    <property type="protein sequence ID" value="RGY26663.1"/>
    <property type="molecule type" value="Genomic_DNA"/>
</dbReference>
<dbReference type="AlphaFoldDB" id="A0A413J5Y9"/>
<comment type="caution">
    <text evidence="1">The sequence shown here is derived from an EMBL/GenBank/DDBJ whole genome shotgun (WGS) entry which is preliminary data.</text>
</comment>
<protein>
    <submittedName>
        <fullName evidence="1">Uncharacterized protein</fullName>
    </submittedName>
</protein>
<dbReference type="Proteomes" id="UP000284431">
    <property type="component" value="Unassembled WGS sequence"/>
</dbReference>
<evidence type="ECO:0000313" key="1">
    <source>
        <dbReference type="EMBL" id="RGY26663.1"/>
    </source>
</evidence>
<evidence type="ECO:0000313" key="2">
    <source>
        <dbReference type="Proteomes" id="UP000284431"/>
    </source>
</evidence>
<proteinExistence type="predicted"/>
<name>A0A413J5Y9_9BACE</name>
<reference evidence="1 2" key="1">
    <citation type="submission" date="2018-08" db="EMBL/GenBank/DDBJ databases">
        <title>A genome reference for cultivated species of the human gut microbiota.</title>
        <authorList>
            <person name="Zou Y."/>
            <person name="Xue W."/>
            <person name="Luo G."/>
        </authorList>
    </citation>
    <scope>NUCLEOTIDE SEQUENCE [LARGE SCALE GENOMIC DNA]</scope>
    <source>
        <strain evidence="1 2">OF02-6LB</strain>
    </source>
</reference>
<sequence length="170" mass="18947">MPILATMGLKKIFIAPAMTDGSMPANGNQWLDLGDVYQDTCSLKDDDPEITEHKSETSSKRITLVGETPTNVELSLMDPDLTLLARYFGGTIAGSEGKRKWIRPRKLEYKEWGLWIQPEEGLFIGCANVRVIPKFEITYSSKGICLVPMTIKFQSELEADEGMEDPTKAS</sequence>
<dbReference type="RefSeq" id="WP_118337013.1">
    <property type="nucleotide sequence ID" value="NZ_QSCQ01000010.1"/>
</dbReference>
<gene>
    <name evidence="1" type="ORF">DXA49_07910</name>
</gene>
<accession>A0A413J5Y9</accession>